<dbReference type="Proteomes" id="UP000593571">
    <property type="component" value="Unassembled WGS sequence"/>
</dbReference>
<sequence length="130" mass="14754">MVHALWKTVWRLPKKLQMELLCDPAIPHLGMYPPKLKAGTRRDICTAMFRAALFVLAKSGSHPRGGIYITMGYYSALKNKEILSCSAVWLKLEDIVFSEISQSQKDKYCVIPLIRRTRAVRLIGTESRCG</sequence>
<proteinExistence type="predicted"/>
<evidence type="ECO:0000313" key="1">
    <source>
        <dbReference type="EMBL" id="KAF6427830.1"/>
    </source>
</evidence>
<organism evidence="1 2">
    <name type="scientific">Rousettus aegyptiacus</name>
    <name type="common">Egyptian fruit bat</name>
    <name type="synonym">Pteropus aegyptiacus</name>
    <dbReference type="NCBI Taxonomy" id="9407"/>
    <lineage>
        <taxon>Eukaryota</taxon>
        <taxon>Metazoa</taxon>
        <taxon>Chordata</taxon>
        <taxon>Craniata</taxon>
        <taxon>Vertebrata</taxon>
        <taxon>Euteleostomi</taxon>
        <taxon>Mammalia</taxon>
        <taxon>Eutheria</taxon>
        <taxon>Laurasiatheria</taxon>
        <taxon>Chiroptera</taxon>
        <taxon>Yinpterochiroptera</taxon>
        <taxon>Pteropodoidea</taxon>
        <taxon>Pteropodidae</taxon>
        <taxon>Rousettinae</taxon>
        <taxon>Rousettus</taxon>
    </lineage>
</organism>
<evidence type="ECO:0000313" key="2">
    <source>
        <dbReference type="Proteomes" id="UP000593571"/>
    </source>
</evidence>
<name>A0A7J8DXI3_ROUAE</name>
<comment type="caution">
    <text evidence="1">The sequence shown here is derived from an EMBL/GenBank/DDBJ whole genome shotgun (WGS) entry which is preliminary data.</text>
</comment>
<keyword evidence="2" id="KW-1185">Reference proteome</keyword>
<dbReference type="EMBL" id="JACASE010000011">
    <property type="protein sequence ID" value="KAF6427830.1"/>
    <property type="molecule type" value="Genomic_DNA"/>
</dbReference>
<gene>
    <name evidence="1" type="ORF">HJG63_008318</name>
</gene>
<dbReference type="AlphaFoldDB" id="A0A7J8DXI3"/>
<accession>A0A7J8DXI3</accession>
<reference evidence="1 2" key="1">
    <citation type="journal article" date="2020" name="Nature">
        <title>Six reference-quality genomes reveal evolution of bat adaptations.</title>
        <authorList>
            <person name="Jebb D."/>
            <person name="Huang Z."/>
            <person name="Pippel M."/>
            <person name="Hughes G.M."/>
            <person name="Lavrichenko K."/>
            <person name="Devanna P."/>
            <person name="Winkler S."/>
            <person name="Jermiin L.S."/>
            <person name="Skirmuntt E.C."/>
            <person name="Katzourakis A."/>
            <person name="Burkitt-Gray L."/>
            <person name="Ray D.A."/>
            <person name="Sullivan K.A.M."/>
            <person name="Roscito J.G."/>
            <person name="Kirilenko B.M."/>
            <person name="Davalos L.M."/>
            <person name="Corthals A.P."/>
            <person name="Power M.L."/>
            <person name="Jones G."/>
            <person name="Ransome R.D."/>
            <person name="Dechmann D.K.N."/>
            <person name="Locatelli A.G."/>
            <person name="Puechmaille S.J."/>
            <person name="Fedrigo O."/>
            <person name="Jarvis E.D."/>
            <person name="Hiller M."/>
            <person name="Vernes S.C."/>
            <person name="Myers E.W."/>
            <person name="Teeling E.C."/>
        </authorList>
    </citation>
    <scope>NUCLEOTIDE SEQUENCE [LARGE SCALE GENOMIC DNA]</scope>
    <source>
        <strain evidence="1">MRouAeg1</strain>
        <tissue evidence="1">Muscle</tissue>
    </source>
</reference>
<protein>
    <submittedName>
        <fullName evidence="1">Uncharacterized protein</fullName>
    </submittedName>
</protein>